<dbReference type="Gene3D" id="1.10.4030.10">
    <property type="entry name" value="Porin chaperone SurA, peptide-binding domain"/>
    <property type="match status" value="1"/>
</dbReference>
<keyword evidence="5 6" id="KW-0413">Isomerase</keyword>
<dbReference type="KEGG" id="tye:THEYE_A0550"/>
<dbReference type="GO" id="GO:0030288">
    <property type="term" value="C:outer membrane-bounded periplasmic space"/>
    <property type="evidence" value="ECO:0000318"/>
    <property type="project" value="GO_Central"/>
</dbReference>
<reference evidence="10" key="1">
    <citation type="submission" date="2008-08" db="EMBL/GenBank/DDBJ databases">
        <title>The complete genome sequence of Thermodesulfovibrio yellowstonii strain ATCC 51303 / DSM 11347 / YP87.</title>
        <authorList>
            <person name="Dodson R.J."/>
            <person name="Durkin A.S."/>
            <person name="Wu M."/>
            <person name="Eisen J."/>
            <person name="Sutton G."/>
        </authorList>
    </citation>
    <scope>NUCLEOTIDE SEQUENCE [LARGE SCALE GENOMIC DNA]</scope>
    <source>
        <strain evidence="10">ATCC 51303 / DSM 11347 / YP87</strain>
    </source>
</reference>
<dbReference type="InParanoid" id="B5YJH8"/>
<dbReference type="HOGENOM" id="CLU_034646_5_0_0"/>
<keyword evidence="2" id="KW-0574">Periplasm</keyword>
<dbReference type="PANTHER" id="PTHR47637:SF1">
    <property type="entry name" value="CHAPERONE SURA"/>
    <property type="match status" value="1"/>
</dbReference>
<accession>B5YJH8</accession>
<evidence type="ECO:0000256" key="5">
    <source>
        <dbReference type="ARBA" id="ARBA00023235"/>
    </source>
</evidence>
<evidence type="ECO:0000256" key="3">
    <source>
        <dbReference type="ARBA" id="ARBA00023110"/>
    </source>
</evidence>
<dbReference type="PANTHER" id="PTHR47637">
    <property type="entry name" value="CHAPERONE SURA"/>
    <property type="match status" value="1"/>
</dbReference>
<organism evidence="9 10">
    <name type="scientific">Thermodesulfovibrio yellowstonii (strain ATCC 51303 / DSM 11347 / YP87)</name>
    <dbReference type="NCBI Taxonomy" id="289376"/>
    <lineage>
        <taxon>Bacteria</taxon>
        <taxon>Pseudomonadati</taxon>
        <taxon>Nitrospirota</taxon>
        <taxon>Thermodesulfovibrionia</taxon>
        <taxon>Thermodesulfovibrionales</taxon>
        <taxon>Thermodesulfovibrionaceae</taxon>
        <taxon>Thermodesulfovibrio</taxon>
    </lineage>
</organism>
<reference evidence="9 10" key="2">
    <citation type="journal article" date="2015" name="Genome Announc.">
        <title>Genome Sequence of the Sulfate-Reducing Thermophilic Bacterium Thermodesulfovibrio yellowstonii Strain DSM 11347T (Phylum Nitrospirae).</title>
        <authorList>
            <person name="Bhatnagar S."/>
            <person name="Badger J.H."/>
            <person name="Madupu R."/>
            <person name="Khouri H.M."/>
            <person name="O'Connor E.M."/>
            <person name="Robb F.T."/>
            <person name="Ward N.L."/>
            <person name="Eisen J.A."/>
        </authorList>
    </citation>
    <scope>NUCLEOTIDE SEQUENCE [LARGE SCALE GENOMIC DNA]</scope>
    <source>
        <strain evidence="10">ATCC 51303 / DSM 11347 / YP87</strain>
    </source>
</reference>
<name>B5YJH8_THEYD</name>
<dbReference type="PATRIC" id="fig|289376.4.peg.544"/>
<feature type="domain" description="PpiC" evidence="8">
    <location>
        <begin position="201"/>
        <end position="297"/>
    </location>
</feature>
<evidence type="ECO:0000256" key="2">
    <source>
        <dbReference type="ARBA" id="ARBA00022764"/>
    </source>
</evidence>
<keyword evidence="10" id="KW-1185">Reference proteome</keyword>
<evidence type="ECO:0000256" key="6">
    <source>
        <dbReference type="PROSITE-ProRule" id="PRU00278"/>
    </source>
</evidence>
<keyword evidence="4" id="KW-0143">Chaperone</keyword>
<dbReference type="STRING" id="289376.THEYE_A0550"/>
<dbReference type="SUPFAM" id="SSF109998">
    <property type="entry name" value="Triger factor/SurA peptide-binding domain-like"/>
    <property type="match status" value="1"/>
</dbReference>
<dbReference type="EMBL" id="CP001147">
    <property type="protein sequence ID" value="ACI21342.1"/>
    <property type="molecule type" value="Genomic_DNA"/>
</dbReference>
<evidence type="ECO:0000313" key="10">
    <source>
        <dbReference type="Proteomes" id="UP000000718"/>
    </source>
</evidence>
<dbReference type="InterPro" id="IPR027304">
    <property type="entry name" value="Trigger_fact/SurA_dom_sf"/>
</dbReference>
<sequence>MRKFKNRLISPRVINQKYLNCSIKFVFFLMIVFFCTQLLIFKLNAEENKFFVDKVIAVVNRDVITWSELYKYMEFTAKDEIKALNPDEKFKYFKAHEEEFLERLIDTKLQIEEAEKYGIFVTDSEIEGAINDIKKKYALTEQAFLETLKKEGMSINDYKKMLKEQIIIGRALNTLVKSKIIITDAEINNYIAAHPELSCDDEGYYVSQIFLKKRENQEELKAKINEVFKRLIQGEPFSKVASQMSEDVTAKTGGAIGLLKKKEIASELSNLFSKMNIGQVSEPMMTEHGIFIFRLDGVCFKKGSEQLVNYVRSLLEDEKFKKDYKLWTRGLRQRAYIEIMD</sequence>
<proteinExistence type="predicted"/>
<dbReference type="AlphaFoldDB" id="B5YJH8"/>
<keyword evidence="7" id="KW-0812">Transmembrane</keyword>
<evidence type="ECO:0000256" key="1">
    <source>
        <dbReference type="ARBA" id="ARBA00022729"/>
    </source>
</evidence>
<dbReference type="eggNOG" id="COG0760">
    <property type="taxonomic scope" value="Bacteria"/>
</dbReference>
<dbReference type="GO" id="GO:0051082">
    <property type="term" value="F:unfolded protein binding"/>
    <property type="evidence" value="ECO:0000318"/>
    <property type="project" value="GO_Central"/>
</dbReference>
<keyword evidence="7" id="KW-1133">Transmembrane helix</keyword>
<dbReference type="InterPro" id="IPR023058">
    <property type="entry name" value="PPIase_PpiC_CS"/>
</dbReference>
<keyword evidence="7" id="KW-0472">Membrane</keyword>
<dbReference type="Pfam" id="PF00639">
    <property type="entry name" value="Rotamase"/>
    <property type="match status" value="1"/>
</dbReference>
<dbReference type="Gene3D" id="3.10.50.40">
    <property type="match status" value="1"/>
</dbReference>
<dbReference type="SUPFAM" id="SSF54534">
    <property type="entry name" value="FKBP-like"/>
    <property type="match status" value="1"/>
</dbReference>
<evidence type="ECO:0000313" key="9">
    <source>
        <dbReference type="EMBL" id="ACI21342.1"/>
    </source>
</evidence>
<dbReference type="InterPro" id="IPR015391">
    <property type="entry name" value="SurA_N"/>
</dbReference>
<keyword evidence="3 6" id="KW-0697">Rotamase</keyword>
<dbReference type="PROSITE" id="PS50198">
    <property type="entry name" value="PPIC_PPIASE_2"/>
    <property type="match status" value="1"/>
</dbReference>
<dbReference type="Proteomes" id="UP000000718">
    <property type="component" value="Chromosome"/>
</dbReference>
<dbReference type="RefSeq" id="WP_012546060.1">
    <property type="nucleotide sequence ID" value="NC_011296.1"/>
</dbReference>
<dbReference type="InterPro" id="IPR050280">
    <property type="entry name" value="OMP_Chaperone_SurA"/>
</dbReference>
<dbReference type="GO" id="GO:0003755">
    <property type="term" value="F:peptidyl-prolyl cis-trans isomerase activity"/>
    <property type="evidence" value="ECO:0000318"/>
    <property type="project" value="GO_Central"/>
</dbReference>
<evidence type="ECO:0000256" key="7">
    <source>
        <dbReference type="SAM" id="Phobius"/>
    </source>
</evidence>
<gene>
    <name evidence="9" type="ordered locus">THEYE_A0550</name>
</gene>
<protein>
    <submittedName>
        <fullName evidence="9">PpiC-type peptidyl-prolyl cis-trans isomerase, putative</fullName>
    </submittedName>
</protein>
<feature type="transmembrane region" description="Helical" evidence="7">
    <location>
        <begin position="21"/>
        <end position="41"/>
    </location>
</feature>
<dbReference type="InterPro" id="IPR046357">
    <property type="entry name" value="PPIase_dom_sf"/>
</dbReference>
<evidence type="ECO:0000259" key="8">
    <source>
        <dbReference type="PROSITE" id="PS50198"/>
    </source>
</evidence>
<dbReference type="FunCoup" id="B5YJH8">
    <property type="interactions" value="130"/>
</dbReference>
<evidence type="ECO:0000256" key="4">
    <source>
        <dbReference type="ARBA" id="ARBA00023186"/>
    </source>
</evidence>
<keyword evidence="1" id="KW-0732">Signal</keyword>
<dbReference type="OrthoDB" id="9786344at2"/>
<dbReference type="InterPro" id="IPR000297">
    <property type="entry name" value="PPIase_PpiC"/>
</dbReference>
<dbReference type="EnsemblBacteria" id="ACI21342">
    <property type="protein sequence ID" value="ACI21342"/>
    <property type="gene ID" value="THEYE_A0550"/>
</dbReference>
<dbReference type="Pfam" id="PF09312">
    <property type="entry name" value="SurA_N"/>
    <property type="match status" value="1"/>
</dbReference>
<dbReference type="PROSITE" id="PS01096">
    <property type="entry name" value="PPIC_PPIASE_1"/>
    <property type="match status" value="1"/>
</dbReference>